<sequence>MIQYTSLECKEWLNTNKIRHSYSRKGTPYDNAGIESFPASLKKEEVYTTTYLNFEEANQALFSYIDRFYSRNRNHCSINYLTPHEFEIQEKIKMD</sequence>
<proteinExistence type="predicted"/>
<reference evidence="2 3" key="1">
    <citation type="submission" date="2024-03" db="EMBL/GenBank/DDBJ databases">
        <title>The Genome Sequence of Enterococcus sp. DIV2402.</title>
        <authorList>
            <consortium name="The Broad Institute Genomics Platform"/>
            <consortium name="The Broad Institute Microbial Omics Core"/>
            <consortium name="The Broad Institute Genomic Center for Infectious Diseases"/>
            <person name="Earl A."/>
            <person name="Manson A."/>
            <person name="Gilmore M."/>
            <person name="Schwartman J."/>
            <person name="Shea T."/>
            <person name="Abouelleil A."/>
            <person name="Cao P."/>
            <person name="Chapman S."/>
            <person name="Cusick C."/>
            <person name="Young S."/>
            <person name="Neafsey D."/>
            <person name="Nusbaum C."/>
            <person name="Birren B."/>
        </authorList>
    </citation>
    <scope>NUCLEOTIDE SEQUENCE [LARGE SCALE GENOMIC DNA]</scope>
    <source>
        <strain evidence="2 3">DIV2402</strain>
    </source>
</reference>
<feature type="domain" description="Integrase catalytic" evidence="1">
    <location>
        <begin position="1"/>
        <end position="91"/>
    </location>
</feature>
<dbReference type="PANTHER" id="PTHR46889:SF4">
    <property type="entry name" value="TRANSPOSASE INSO FOR INSERTION SEQUENCE ELEMENT IS911B-RELATED"/>
    <property type="match status" value="1"/>
</dbReference>
<dbReference type="RefSeq" id="WP_207940473.1">
    <property type="nucleotide sequence ID" value="NZ_CP147251.1"/>
</dbReference>
<dbReference type="EMBL" id="CP147251">
    <property type="protein sequence ID" value="WYJ77393.1"/>
    <property type="molecule type" value="Genomic_DNA"/>
</dbReference>
<gene>
    <name evidence="2" type="ORF">DOK78_002031</name>
</gene>
<dbReference type="PROSITE" id="PS50994">
    <property type="entry name" value="INTEGRASE"/>
    <property type="match status" value="1"/>
</dbReference>
<accession>A0ABZ2SNN8</accession>
<evidence type="ECO:0000313" key="2">
    <source>
        <dbReference type="EMBL" id="WYJ77393.1"/>
    </source>
</evidence>
<dbReference type="InterPro" id="IPR050900">
    <property type="entry name" value="Transposase_IS3/IS150/IS904"/>
</dbReference>
<evidence type="ECO:0000259" key="1">
    <source>
        <dbReference type="PROSITE" id="PS50994"/>
    </source>
</evidence>
<protein>
    <recommendedName>
        <fullName evidence="1">Integrase catalytic domain-containing protein</fullName>
    </recommendedName>
</protein>
<keyword evidence="3" id="KW-1185">Reference proteome</keyword>
<name>A0ABZ2SNN8_9ENTE</name>
<dbReference type="Proteomes" id="UP000664701">
    <property type="component" value="Chromosome"/>
</dbReference>
<dbReference type="InterPro" id="IPR036397">
    <property type="entry name" value="RNaseH_sf"/>
</dbReference>
<dbReference type="Pfam" id="PF13683">
    <property type="entry name" value="rve_3"/>
    <property type="match status" value="1"/>
</dbReference>
<dbReference type="InterPro" id="IPR001584">
    <property type="entry name" value="Integrase_cat-core"/>
</dbReference>
<dbReference type="SUPFAM" id="SSF53098">
    <property type="entry name" value="Ribonuclease H-like"/>
    <property type="match status" value="1"/>
</dbReference>
<dbReference type="Gene3D" id="3.30.420.10">
    <property type="entry name" value="Ribonuclease H-like superfamily/Ribonuclease H"/>
    <property type="match status" value="1"/>
</dbReference>
<organism evidence="2 3">
    <name type="scientific">Candidatus Enterococcus lowellii</name>
    <dbReference type="NCBI Taxonomy" id="2230877"/>
    <lineage>
        <taxon>Bacteria</taxon>
        <taxon>Bacillati</taxon>
        <taxon>Bacillota</taxon>
        <taxon>Bacilli</taxon>
        <taxon>Lactobacillales</taxon>
        <taxon>Enterococcaceae</taxon>
        <taxon>Enterococcus</taxon>
    </lineage>
</organism>
<dbReference type="InterPro" id="IPR012337">
    <property type="entry name" value="RNaseH-like_sf"/>
</dbReference>
<dbReference type="PANTHER" id="PTHR46889">
    <property type="entry name" value="TRANSPOSASE INSF FOR INSERTION SEQUENCE IS3B-RELATED"/>
    <property type="match status" value="1"/>
</dbReference>
<evidence type="ECO:0000313" key="3">
    <source>
        <dbReference type="Proteomes" id="UP000664701"/>
    </source>
</evidence>